<feature type="non-terminal residue" evidence="2">
    <location>
        <position position="1"/>
    </location>
</feature>
<proteinExistence type="predicted"/>
<feature type="compositionally biased region" description="Low complexity" evidence="1">
    <location>
        <begin position="65"/>
        <end position="75"/>
    </location>
</feature>
<dbReference type="Proteomes" id="UP000538929">
    <property type="component" value="Unassembled WGS sequence"/>
</dbReference>
<accession>A0A7W3TFW2</accession>
<keyword evidence="3" id="KW-1185">Reference proteome</keyword>
<sequence>GGAGGRPAARYRQRALFHPHGLGGHLYWWSVSPWHALVFGAMARNIAATAERAAPGDTHADAADRTASATDRAGG</sequence>
<gene>
    <name evidence="2" type="ORF">FNQ90_18530</name>
</gene>
<comment type="caution">
    <text evidence="2">The sequence shown here is derived from an EMBL/GenBank/DDBJ whole genome shotgun (WGS) entry which is preliminary data.</text>
</comment>
<organism evidence="2 3">
    <name type="scientific">Streptomyces alkaliphilus</name>
    <dbReference type="NCBI Taxonomy" id="1472722"/>
    <lineage>
        <taxon>Bacteria</taxon>
        <taxon>Bacillati</taxon>
        <taxon>Actinomycetota</taxon>
        <taxon>Actinomycetes</taxon>
        <taxon>Kitasatosporales</taxon>
        <taxon>Streptomycetaceae</taxon>
        <taxon>Streptomyces</taxon>
    </lineage>
</organism>
<dbReference type="InterPro" id="IPR021295">
    <property type="entry name" value="DUF2867"/>
</dbReference>
<reference evidence="3" key="1">
    <citation type="submission" date="2019-10" db="EMBL/GenBank/DDBJ databases">
        <title>Streptomyces sp. nov., a novel actinobacterium isolated from alkaline environment.</title>
        <authorList>
            <person name="Golinska P."/>
        </authorList>
    </citation>
    <scope>NUCLEOTIDE SEQUENCE [LARGE SCALE GENOMIC DNA]</scope>
    <source>
        <strain evidence="3">DSM 42118</strain>
    </source>
</reference>
<dbReference type="AlphaFoldDB" id="A0A7W3TFW2"/>
<evidence type="ECO:0000256" key="1">
    <source>
        <dbReference type="SAM" id="MobiDB-lite"/>
    </source>
</evidence>
<dbReference type="EMBL" id="VKHT01000711">
    <property type="protein sequence ID" value="MBB0246046.1"/>
    <property type="molecule type" value="Genomic_DNA"/>
</dbReference>
<protein>
    <submittedName>
        <fullName evidence="2">DUF2867 domain-containing protein</fullName>
    </submittedName>
</protein>
<evidence type="ECO:0000313" key="3">
    <source>
        <dbReference type="Proteomes" id="UP000538929"/>
    </source>
</evidence>
<dbReference type="RefSeq" id="WP_182607445.1">
    <property type="nucleotide sequence ID" value="NZ_VKHT01000711.1"/>
</dbReference>
<evidence type="ECO:0000313" key="2">
    <source>
        <dbReference type="EMBL" id="MBB0246046.1"/>
    </source>
</evidence>
<feature type="region of interest" description="Disordered" evidence="1">
    <location>
        <begin position="52"/>
        <end position="75"/>
    </location>
</feature>
<name>A0A7W3TFW2_9ACTN</name>
<dbReference type="Pfam" id="PF11066">
    <property type="entry name" value="DUF2867"/>
    <property type="match status" value="1"/>
</dbReference>